<dbReference type="EMBL" id="JARRAG010000002">
    <property type="protein sequence ID" value="MDG3006225.1"/>
    <property type="molecule type" value="Genomic_DNA"/>
</dbReference>
<feature type="transmembrane region" description="Helical" evidence="1">
    <location>
        <begin position="375"/>
        <end position="397"/>
    </location>
</feature>
<keyword evidence="1" id="KW-0812">Transmembrane</keyword>
<keyword evidence="1" id="KW-1133">Transmembrane helix</keyword>
<feature type="transmembrane region" description="Helical" evidence="1">
    <location>
        <begin position="138"/>
        <end position="156"/>
    </location>
</feature>
<name>A0ABT6FF74_9BACT</name>
<feature type="transmembrane region" description="Helical" evidence="1">
    <location>
        <begin position="403"/>
        <end position="423"/>
    </location>
</feature>
<organism evidence="2 3">
    <name type="scientific">Paludisphaera mucosa</name>
    <dbReference type="NCBI Taxonomy" id="3030827"/>
    <lineage>
        <taxon>Bacteria</taxon>
        <taxon>Pseudomonadati</taxon>
        <taxon>Planctomycetota</taxon>
        <taxon>Planctomycetia</taxon>
        <taxon>Isosphaerales</taxon>
        <taxon>Isosphaeraceae</taxon>
        <taxon>Paludisphaera</taxon>
    </lineage>
</organism>
<feature type="transmembrane region" description="Helical" evidence="1">
    <location>
        <begin position="31"/>
        <end position="49"/>
    </location>
</feature>
<evidence type="ECO:0000313" key="3">
    <source>
        <dbReference type="Proteomes" id="UP001216907"/>
    </source>
</evidence>
<comment type="caution">
    <text evidence="2">The sequence shown here is derived from an EMBL/GenBank/DDBJ whole genome shotgun (WGS) entry which is preliminary data.</text>
</comment>
<evidence type="ECO:0000256" key="1">
    <source>
        <dbReference type="SAM" id="Phobius"/>
    </source>
</evidence>
<evidence type="ECO:0000313" key="2">
    <source>
        <dbReference type="EMBL" id="MDG3006225.1"/>
    </source>
</evidence>
<keyword evidence="1" id="KW-0472">Membrane</keyword>
<keyword evidence="3" id="KW-1185">Reference proteome</keyword>
<feature type="transmembrane region" description="Helical" evidence="1">
    <location>
        <begin position="109"/>
        <end position="126"/>
    </location>
</feature>
<gene>
    <name evidence="2" type="ORF">PZE19_20835</name>
</gene>
<dbReference type="RefSeq" id="WP_277862525.1">
    <property type="nucleotide sequence ID" value="NZ_JARRAG010000002.1"/>
</dbReference>
<dbReference type="Proteomes" id="UP001216907">
    <property type="component" value="Unassembled WGS sequence"/>
</dbReference>
<feature type="transmembrane region" description="Helical" evidence="1">
    <location>
        <begin position="342"/>
        <end position="363"/>
    </location>
</feature>
<accession>A0ABT6FF74</accession>
<protein>
    <recommendedName>
        <fullName evidence="4">Glycosyltransferase RgtA/B/C/D-like domain-containing protein</fullName>
    </recommendedName>
</protein>
<proteinExistence type="predicted"/>
<feature type="transmembrane region" description="Helical" evidence="1">
    <location>
        <begin position="282"/>
        <end position="303"/>
    </location>
</feature>
<sequence>MSIDGMQTTRVDAPKRFRADEGKVVLRLPEVRAWCAPVLVVLGLAYVLVGGSDADLTGADARLGLAASEGFGPLGQVYGQWRPDIWPLRAALARSVYLLGEPGRPDGGVVLWPSAIAGLTAGWIVARRLIALGRTTTALLFGFAWFGSLALLNHAGSSGIDFLSGLATIAALDRLLGRRSDWLTGFWASVAFLAGGWPPLLLLGLAVLVLGRRDADFSIKMVAPPVLTALAWLGWTVQAASAEAAAAALVWPLTQKLAWTLPNSVGSIAAALAGPLSQRPAWAYPLGVFLIGLPLSPFAFLSLSGPLRRDLQEEGGGIVLDWLRVGVAALIGGAVIPGLASAAAPVALMGLLVVAAAGLDAAWSGKLATRARGGFLAMVVVLTAGWVFVAFYGTYLLTIVFTYYRPIGIVFAVASLGVAALAWRAFETRSDRRAVIAMLVLTACLKWAHWGYYTPEWNYRYGQGPWGRAIGQWLLPHWTIHTLHEWPEDLAWAIGRPIRVLHSPQHLAFPATDESRHVLLLESEYENWPPSAPKLVKVATFEPPNPAGSRRILARTEGVLLTPSGRLVSRVPAPG</sequence>
<reference evidence="2 3" key="1">
    <citation type="submission" date="2023-03" db="EMBL/GenBank/DDBJ databases">
        <title>Paludisphaera mucosa sp. nov. a novel planctomycete from northern fen.</title>
        <authorList>
            <person name="Ivanova A."/>
        </authorList>
    </citation>
    <scope>NUCLEOTIDE SEQUENCE [LARGE SCALE GENOMIC DNA]</scope>
    <source>
        <strain evidence="2 3">Pla2</strain>
    </source>
</reference>
<feature type="transmembrane region" description="Helical" evidence="1">
    <location>
        <begin position="315"/>
        <end position="336"/>
    </location>
</feature>
<feature type="transmembrane region" description="Helical" evidence="1">
    <location>
        <begin position="186"/>
        <end position="210"/>
    </location>
</feature>
<evidence type="ECO:0008006" key="4">
    <source>
        <dbReference type="Google" id="ProtNLM"/>
    </source>
</evidence>
<feature type="transmembrane region" description="Helical" evidence="1">
    <location>
        <begin position="222"/>
        <end position="251"/>
    </location>
</feature>